<accession>A0A9E4ZWK4</accession>
<dbReference type="PANTHER" id="PTHR39639:SF1">
    <property type="entry name" value="DUF262 DOMAIN-CONTAINING PROTEIN"/>
    <property type="match status" value="1"/>
</dbReference>
<feature type="domain" description="GmrSD restriction endonucleases N-terminal" evidence="2">
    <location>
        <begin position="42"/>
        <end position="195"/>
    </location>
</feature>
<feature type="domain" description="HNH" evidence="1">
    <location>
        <begin position="406"/>
        <end position="446"/>
    </location>
</feature>
<proteinExistence type="predicted"/>
<name>A0A9E4ZWK4_9EURY</name>
<dbReference type="Gene3D" id="1.10.30.50">
    <property type="match status" value="1"/>
</dbReference>
<dbReference type="EMBL" id="JAPVER010000020">
    <property type="protein sequence ID" value="MCZ3366541.1"/>
    <property type="molecule type" value="Genomic_DNA"/>
</dbReference>
<dbReference type="InterPro" id="IPR003615">
    <property type="entry name" value="HNH_nuc"/>
</dbReference>
<keyword evidence="5" id="KW-1185">Reference proteome</keyword>
<dbReference type="GO" id="GO:0004519">
    <property type="term" value="F:endonuclease activity"/>
    <property type="evidence" value="ECO:0007669"/>
    <property type="project" value="InterPro"/>
</dbReference>
<reference evidence="3" key="1">
    <citation type="submission" date="2022-12" db="EMBL/GenBank/DDBJ databases">
        <title>Reclassification of two methanogenic archaea species isolated from the Kolyma lowland permafrost.</title>
        <authorList>
            <person name="Trubitsyn V.E."/>
            <person name="Rivkina E.M."/>
            <person name="Shcherbakova V.A."/>
        </authorList>
    </citation>
    <scope>NUCLEOTIDE SEQUENCE</scope>
    <source>
        <strain evidence="3">M2</strain>
        <strain evidence="4">MK4</strain>
    </source>
</reference>
<dbReference type="InterPro" id="IPR004919">
    <property type="entry name" value="GmrSD_N"/>
</dbReference>
<evidence type="ECO:0000259" key="2">
    <source>
        <dbReference type="Pfam" id="PF03235"/>
    </source>
</evidence>
<dbReference type="EMBL" id="JAPVES010000027">
    <property type="protein sequence ID" value="MCZ3371750.1"/>
    <property type="molecule type" value="Genomic_DNA"/>
</dbReference>
<evidence type="ECO:0000259" key="1">
    <source>
        <dbReference type="Pfam" id="PF01844"/>
    </source>
</evidence>
<gene>
    <name evidence="4" type="ORF">O3H35_03805</name>
    <name evidence="3" type="ORF">O3H54_11680</name>
</gene>
<dbReference type="Pfam" id="PF03235">
    <property type="entry name" value="GmrSD_N"/>
    <property type="match status" value="1"/>
</dbReference>
<comment type="caution">
    <text evidence="3">The sequence shown here is derived from an EMBL/GenBank/DDBJ whole genome shotgun (WGS) entry which is preliminary data.</text>
</comment>
<dbReference type="GO" id="GO:0008270">
    <property type="term" value="F:zinc ion binding"/>
    <property type="evidence" value="ECO:0007669"/>
    <property type="project" value="InterPro"/>
</dbReference>
<sequence length="453" mass="53836">MDELENLDEIEFEKTDDENIEDDIEPLRRKIYTKEKDPEIDSLYKRYKKGKLILQPDFQRHFIWNKSNASRLIESAILGIPLPIIYLSEEENNENYVIDGQQRLTSFFSFIDGEFKESKDKTSDFKLNGLKVLKELNGKRFSDLDEDIQDKIISYSVRTIIFNKESDKNLKFEIFERLNTGAISLNDQELRNCIYRGPYNILLKELSENKNFREILGIKNPERRMRDIELVLRFAAFYHATYLNYKPPAKQFLNREMEIYQNISDEESIKLKNAFKNSVGIIRSLFGDQAFRRFRRGDEKDPNGNWESRQFNKSLYEVLMFTFANADKNKVYKNLDLIREAWIDLMTNDQEFIDSIEISTNTIKAVRTRFDKWRNVLENIIDIEAKKPRCFSHELKKERFDANSTCEICGQRIIDIDDAALDHIEQYWQGGETVPENARLTHRYCNWSRSRNE</sequence>
<dbReference type="InterPro" id="IPR002711">
    <property type="entry name" value="HNH"/>
</dbReference>
<protein>
    <submittedName>
        <fullName evidence="3">DUF262 domain-containing protein</fullName>
    </submittedName>
</protein>
<evidence type="ECO:0000313" key="5">
    <source>
        <dbReference type="Proteomes" id="UP001068021"/>
    </source>
</evidence>
<evidence type="ECO:0000313" key="4">
    <source>
        <dbReference type="EMBL" id="MCZ3371750.1"/>
    </source>
</evidence>
<dbReference type="GO" id="GO:0003676">
    <property type="term" value="F:nucleic acid binding"/>
    <property type="evidence" value="ECO:0007669"/>
    <property type="project" value="InterPro"/>
</dbReference>
<organism evidence="3 5">
    <name type="scientific">Methanobacterium veterum</name>
    <dbReference type="NCBI Taxonomy" id="408577"/>
    <lineage>
        <taxon>Archaea</taxon>
        <taxon>Methanobacteriati</taxon>
        <taxon>Methanobacteriota</taxon>
        <taxon>Methanomada group</taxon>
        <taxon>Methanobacteria</taxon>
        <taxon>Methanobacteriales</taxon>
        <taxon>Methanobacteriaceae</taxon>
        <taxon>Methanobacterium</taxon>
    </lineage>
</organism>
<evidence type="ECO:0000313" key="3">
    <source>
        <dbReference type="EMBL" id="MCZ3366541.1"/>
    </source>
</evidence>
<dbReference type="AlphaFoldDB" id="A0A9E4ZWK4"/>
<dbReference type="Proteomes" id="UP001068021">
    <property type="component" value="Unassembled WGS sequence"/>
</dbReference>
<dbReference type="CDD" id="cd00085">
    <property type="entry name" value="HNHc"/>
    <property type="match status" value="1"/>
</dbReference>
<dbReference type="RefSeq" id="WP_048082808.1">
    <property type="nucleotide sequence ID" value="NZ_JAPVER010000020.1"/>
</dbReference>
<dbReference type="Pfam" id="PF01844">
    <property type="entry name" value="HNH"/>
    <property type="match status" value="1"/>
</dbReference>
<dbReference type="PANTHER" id="PTHR39639">
    <property type="entry name" value="CHROMOSOME 16, WHOLE GENOME SHOTGUN SEQUENCE"/>
    <property type="match status" value="1"/>
</dbReference>
<dbReference type="Proteomes" id="UP001074446">
    <property type="component" value="Unassembled WGS sequence"/>
</dbReference>